<evidence type="ECO:0000313" key="28">
    <source>
        <dbReference type="EMBL" id="TRZ08592.1"/>
    </source>
</evidence>
<dbReference type="CDD" id="cd00054">
    <property type="entry name" value="EGF_CA"/>
    <property type="match status" value="1"/>
</dbReference>
<evidence type="ECO:0000256" key="24">
    <source>
        <dbReference type="SAM" id="MobiDB-lite"/>
    </source>
</evidence>
<feature type="compositionally biased region" description="Low complexity" evidence="24">
    <location>
        <begin position="23"/>
        <end position="40"/>
    </location>
</feature>
<dbReference type="Gene3D" id="4.10.740.10">
    <property type="entry name" value="Coagulation Factor IX"/>
    <property type="match status" value="1"/>
</dbReference>
<accession>A0A8K1FYW4</accession>
<evidence type="ECO:0000256" key="21">
    <source>
        <dbReference type="ARBA" id="ARBA00031357"/>
    </source>
</evidence>
<organism evidence="28 29">
    <name type="scientific">Zosterops borbonicus</name>
    <dbReference type="NCBI Taxonomy" id="364589"/>
    <lineage>
        <taxon>Eukaryota</taxon>
        <taxon>Metazoa</taxon>
        <taxon>Chordata</taxon>
        <taxon>Craniata</taxon>
        <taxon>Vertebrata</taxon>
        <taxon>Euteleostomi</taxon>
        <taxon>Archelosauria</taxon>
        <taxon>Archosauria</taxon>
        <taxon>Dinosauria</taxon>
        <taxon>Saurischia</taxon>
        <taxon>Theropoda</taxon>
        <taxon>Coelurosauria</taxon>
        <taxon>Aves</taxon>
        <taxon>Neognathae</taxon>
        <taxon>Neoaves</taxon>
        <taxon>Telluraves</taxon>
        <taxon>Australaves</taxon>
        <taxon>Passeriformes</taxon>
        <taxon>Sylvioidea</taxon>
        <taxon>Zosteropidae</taxon>
        <taxon>Zosterops</taxon>
    </lineage>
</organism>
<dbReference type="SMART" id="SM00020">
    <property type="entry name" value="Tryp_SPc"/>
    <property type="match status" value="1"/>
</dbReference>
<dbReference type="SUPFAM" id="SSF57630">
    <property type="entry name" value="GLA-domain"/>
    <property type="match status" value="1"/>
</dbReference>
<proteinExistence type="predicted"/>
<evidence type="ECO:0000256" key="1">
    <source>
        <dbReference type="ARBA" id="ARBA00001368"/>
    </source>
</evidence>
<evidence type="ECO:0000256" key="14">
    <source>
        <dbReference type="ARBA" id="ARBA00022825"/>
    </source>
</evidence>
<evidence type="ECO:0000256" key="2">
    <source>
        <dbReference type="ARBA" id="ARBA00002741"/>
    </source>
</evidence>
<dbReference type="InterPro" id="IPR018097">
    <property type="entry name" value="EGF_Ca-bd_CS"/>
</dbReference>
<evidence type="ECO:0000256" key="10">
    <source>
        <dbReference type="ARBA" id="ARBA00022670"/>
    </source>
</evidence>
<dbReference type="Pfam" id="PF00089">
    <property type="entry name" value="Trypsin"/>
    <property type="match status" value="1"/>
</dbReference>
<dbReference type="SMART" id="SM00181">
    <property type="entry name" value="EGF"/>
    <property type="match status" value="2"/>
</dbReference>
<dbReference type="FunFam" id="2.40.10.10:FF:000015">
    <property type="entry name" value="Atrial natriuretic peptide-converting enzyme"/>
    <property type="match status" value="1"/>
</dbReference>
<keyword evidence="7" id="KW-0964">Secreted</keyword>
<evidence type="ECO:0000259" key="25">
    <source>
        <dbReference type="PROSITE" id="PS50026"/>
    </source>
</evidence>
<dbReference type="PROSITE" id="PS50026">
    <property type="entry name" value="EGF_3"/>
    <property type="match status" value="1"/>
</dbReference>
<evidence type="ECO:0000256" key="22">
    <source>
        <dbReference type="PROSITE-ProRule" id="PRU00076"/>
    </source>
</evidence>
<dbReference type="InterPro" id="IPR017857">
    <property type="entry name" value="Coagulation_fac-like_Gla_dom"/>
</dbReference>
<evidence type="ECO:0000259" key="26">
    <source>
        <dbReference type="PROSITE" id="PS50240"/>
    </source>
</evidence>
<dbReference type="GO" id="GO:0004252">
    <property type="term" value="F:serine-type endopeptidase activity"/>
    <property type="evidence" value="ECO:0007669"/>
    <property type="project" value="UniProtKB-EC"/>
</dbReference>
<evidence type="ECO:0000256" key="6">
    <source>
        <dbReference type="ARBA" id="ARBA00022479"/>
    </source>
</evidence>
<dbReference type="PROSITE" id="PS00135">
    <property type="entry name" value="TRYPSIN_SER"/>
    <property type="match status" value="1"/>
</dbReference>
<dbReference type="Pfam" id="PF14670">
    <property type="entry name" value="FXa_inhibition"/>
    <property type="match status" value="1"/>
</dbReference>
<comment type="subcellular location">
    <subcellularLocation>
        <location evidence="3">Secreted</location>
    </subcellularLocation>
</comment>
<keyword evidence="29" id="KW-1185">Reference proteome</keyword>
<dbReference type="EC" id="3.4.21.22" evidence="4"/>
<gene>
    <name evidence="28" type="ORF">HGM15179_018514</name>
</gene>
<dbReference type="Pfam" id="PF00594">
    <property type="entry name" value="Gla"/>
    <property type="match status" value="1"/>
</dbReference>
<evidence type="ECO:0000256" key="19">
    <source>
        <dbReference type="ARBA" id="ARBA00023157"/>
    </source>
</evidence>
<evidence type="ECO:0000256" key="3">
    <source>
        <dbReference type="ARBA" id="ARBA00004613"/>
    </source>
</evidence>
<keyword evidence="6" id="KW-0301">Gamma-carboxyglutamic acid</keyword>
<dbReference type="PROSITE" id="PS00010">
    <property type="entry name" value="ASX_HYDROXYL"/>
    <property type="match status" value="1"/>
</dbReference>
<dbReference type="FunFam" id="2.10.25.10:FF:000259">
    <property type="entry name" value="Coagulation factor VII"/>
    <property type="match status" value="1"/>
</dbReference>
<keyword evidence="14 23" id="KW-0720">Serine protease</keyword>
<dbReference type="PROSITE" id="PS00022">
    <property type="entry name" value="EGF_1"/>
    <property type="match status" value="1"/>
</dbReference>
<comment type="caution">
    <text evidence="22">Lacks conserved residue(s) required for the propagation of feature annotation.</text>
</comment>
<dbReference type="PROSITE" id="PS00011">
    <property type="entry name" value="GLA_1"/>
    <property type="match status" value="1"/>
</dbReference>
<feature type="region of interest" description="Disordered" evidence="24">
    <location>
        <begin position="18"/>
        <end position="41"/>
    </location>
</feature>
<feature type="domain" description="Peptidase S1" evidence="26">
    <location>
        <begin position="346"/>
        <end position="581"/>
    </location>
</feature>
<dbReference type="PRINTS" id="PR00001">
    <property type="entry name" value="GLABLOOD"/>
</dbReference>
<dbReference type="InterPro" id="IPR018114">
    <property type="entry name" value="TRYPSIN_HIS"/>
</dbReference>
<dbReference type="InterPro" id="IPR009003">
    <property type="entry name" value="Peptidase_S1_PA"/>
</dbReference>
<dbReference type="InterPro" id="IPR035972">
    <property type="entry name" value="GLA-like_dom_SF"/>
</dbReference>
<dbReference type="FunFam" id="4.10.740.10:FF:000001">
    <property type="entry name" value="vitamin K-dependent protein S"/>
    <property type="match status" value="1"/>
</dbReference>
<protein>
    <recommendedName>
        <fullName evidence="5">Coagulation factor IX</fullName>
        <ecNumber evidence="4">3.4.21.22</ecNumber>
    </recommendedName>
    <alternativeName>
        <fullName evidence="21">Christmas factor</fullName>
    </alternativeName>
</protein>
<name>A0A8K1FYW4_9PASS</name>
<keyword evidence="16" id="KW-0460">Magnesium</keyword>
<dbReference type="InterPro" id="IPR000294">
    <property type="entry name" value="GLA_domain"/>
</dbReference>
<dbReference type="InterPro" id="IPR000152">
    <property type="entry name" value="EGF-type_Asp/Asn_hydroxyl_site"/>
</dbReference>
<dbReference type="GO" id="GO:0007596">
    <property type="term" value="P:blood coagulation"/>
    <property type="evidence" value="ECO:0007669"/>
    <property type="project" value="UniProtKB-KW"/>
</dbReference>
<keyword evidence="20" id="KW-0325">Glycoprotein</keyword>
<evidence type="ECO:0000313" key="29">
    <source>
        <dbReference type="Proteomes" id="UP000796761"/>
    </source>
</evidence>
<evidence type="ECO:0000256" key="17">
    <source>
        <dbReference type="ARBA" id="ARBA00023084"/>
    </source>
</evidence>
<sequence length="583" mass="64315">MKGLLPQRVARCEPTNLLEAHESSTNPSSASSARLGSALGREQDLAERGDECLVLVPRCPFSLPGQAQAVPDPQWDQHCLSPSCRAPRGGSVSQVATTAPRAALPCHLVTKRDILGMLQEGGERGEAGQVKRGHPLVFIENKEASSVLQRQRRANSNRLEEVIPGNLERECIEEKCSYEEAREVFENEEKTMQFWQTYVDGDQCNPNPCKNGAVCKDEINSYVCWCPPGYEGKNCEIDFTCAIKNGGCKHFCSHQPPQKVVCSCAPGYKLHEDGKSCEPTVPYPCGRITAPEAKRKLTRSMNTFEHWNITSDDLDDAPDEMLDNATETSTAATTRITPVLRTGTRVVGGSDSMKGEVPWQVLLVNSEGLGFCGGSIINEKWVVTAAHCLKPEYIHNLTAVAGEHDVRSDDHTEQWRKVVRLLPHPTYNASINEYHNDIALLELDQPLTFNSYVTPICLGSHEFTNTLLKQGVGTVSGWGKQLFRGRKATTLQVLKVPFVDRSTCLKSTSTTILKNMFCAGFPSGGRDTCEGDSGGPYTTEIEGTWFLTGITSWGEECALPGKYGIYTRVSKYVKWIKHTTRLP</sequence>
<evidence type="ECO:0000256" key="7">
    <source>
        <dbReference type="ARBA" id="ARBA00022525"/>
    </source>
</evidence>
<dbReference type="PROSITE" id="PS50240">
    <property type="entry name" value="TRYPSIN_DOM"/>
    <property type="match status" value="1"/>
</dbReference>
<keyword evidence="9" id="KW-0597">Phosphoprotein</keyword>
<evidence type="ECO:0000256" key="5">
    <source>
        <dbReference type="ARBA" id="ARBA00019454"/>
    </source>
</evidence>
<dbReference type="FunFam" id="2.10.25.10:FF:000162">
    <property type="entry name" value="Coagulation factor X (Predicted)"/>
    <property type="match status" value="1"/>
</dbReference>
<dbReference type="CDD" id="cd00190">
    <property type="entry name" value="Tryp_SPc"/>
    <property type="match status" value="1"/>
</dbReference>
<comment type="function">
    <text evidence="2">Factor IX is a vitamin K-dependent plasma protein that participates in the intrinsic pathway of blood coagulation by converting factor X to its active form in the presence of Ca(2+) ions, phospholipids, and factor VIIIa.</text>
</comment>
<dbReference type="SMART" id="SM00179">
    <property type="entry name" value="EGF_CA"/>
    <property type="match status" value="1"/>
</dbReference>
<comment type="caution">
    <text evidence="28">The sequence shown here is derived from an EMBL/GenBank/DDBJ whole genome shotgun (WGS) entry which is preliminary data.</text>
</comment>
<reference evidence="28" key="1">
    <citation type="submission" date="2019-04" db="EMBL/GenBank/DDBJ databases">
        <title>Genome assembly of Zosterops borbonicus 15179.</title>
        <authorList>
            <person name="Leroy T."/>
            <person name="Anselmetti Y."/>
            <person name="Tilak M.-K."/>
            <person name="Nabholz B."/>
        </authorList>
    </citation>
    <scope>NUCLEOTIDE SEQUENCE</scope>
    <source>
        <strain evidence="28">HGM_15179</strain>
        <tissue evidence="28">Muscle</tissue>
    </source>
</reference>
<dbReference type="InterPro" id="IPR001254">
    <property type="entry name" value="Trypsin_dom"/>
</dbReference>
<dbReference type="EMBL" id="SWJQ01001301">
    <property type="protein sequence ID" value="TRZ08592.1"/>
    <property type="molecule type" value="Genomic_DNA"/>
</dbReference>
<keyword evidence="12" id="KW-0479">Metal-binding</keyword>
<dbReference type="Pfam" id="PF00008">
    <property type="entry name" value="EGF"/>
    <property type="match status" value="1"/>
</dbReference>
<evidence type="ECO:0000256" key="20">
    <source>
        <dbReference type="ARBA" id="ARBA00023180"/>
    </source>
</evidence>
<feature type="domain" description="EGF-like" evidence="25">
    <location>
        <begin position="200"/>
        <end position="236"/>
    </location>
</feature>
<dbReference type="InterPro" id="IPR043504">
    <property type="entry name" value="Peptidase_S1_PA_chymotrypsin"/>
</dbReference>
<dbReference type="PANTHER" id="PTHR24278:SF31">
    <property type="entry name" value="COAGULATION FACTOR IX"/>
    <property type="match status" value="1"/>
</dbReference>
<evidence type="ECO:0000256" key="8">
    <source>
        <dbReference type="ARBA" id="ARBA00022536"/>
    </source>
</evidence>
<dbReference type="Gene3D" id="2.40.10.10">
    <property type="entry name" value="Trypsin-like serine proteases"/>
    <property type="match status" value="2"/>
</dbReference>
<evidence type="ECO:0000256" key="16">
    <source>
        <dbReference type="ARBA" id="ARBA00022842"/>
    </source>
</evidence>
<dbReference type="PRINTS" id="PR00722">
    <property type="entry name" value="CHYMOTRYPSIN"/>
</dbReference>
<evidence type="ECO:0000256" key="4">
    <source>
        <dbReference type="ARBA" id="ARBA00012066"/>
    </source>
</evidence>
<dbReference type="PANTHER" id="PTHR24278">
    <property type="entry name" value="COAGULATION FACTOR"/>
    <property type="match status" value="1"/>
</dbReference>
<keyword evidence="13 23" id="KW-0378">Hydrolase</keyword>
<feature type="disulfide bond" evidence="22">
    <location>
        <begin position="226"/>
        <end position="235"/>
    </location>
</feature>
<evidence type="ECO:0000256" key="9">
    <source>
        <dbReference type="ARBA" id="ARBA00022553"/>
    </source>
</evidence>
<dbReference type="PROSITE" id="PS00134">
    <property type="entry name" value="TRYPSIN_HIS"/>
    <property type="match status" value="1"/>
</dbReference>
<evidence type="ECO:0000256" key="23">
    <source>
        <dbReference type="RuleBase" id="RU363034"/>
    </source>
</evidence>
<keyword evidence="10 23" id="KW-0645">Protease</keyword>
<dbReference type="PROSITE" id="PS01187">
    <property type="entry name" value="EGF_CA"/>
    <property type="match status" value="1"/>
</dbReference>
<dbReference type="InterPro" id="IPR050442">
    <property type="entry name" value="Peptidase_S1_coag_factors"/>
</dbReference>
<dbReference type="Gene3D" id="2.10.25.10">
    <property type="entry name" value="Laminin"/>
    <property type="match status" value="2"/>
</dbReference>
<dbReference type="SUPFAM" id="SSF50494">
    <property type="entry name" value="Trypsin-like serine proteases"/>
    <property type="match status" value="1"/>
</dbReference>
<evidence type="ECO:0000256" key="13">
    <source>
        <dbReference type="ARBA" id="ARBA00022801"/>
    </source>
</evidence>
<evidence type="ECO:0000256" key="15">
    <source>
        <dbReference type="ARBA" id="ARBA00022837"/>
    </source>
</evidence>
<evidence type="ECO:0000259" key="27">
    <source>
        <dbReference type="PROSITE" id="PS50998"/>
    </source>
</evidence>
<dbReference type="InterPro" id="IPR001314">
    <property type="entry name" value="Peptidase_S1A"/>
</dbReference>
<dbReference type="GO" id="GO:0005509">
    <property type="term" value="F:calcium ion binding"/>
    <property type="evidence" value="ECO:0007669"/>
    <property type="project" value="InterPro"/>
</dbReference>
<keyword evidence="19 22" id="KW-1015">Disulfide bond</keyword>
<dbReference type="PRINTS" id="PR00010">
    <property type="entry name" value="EGFBLOOD"/>
</dbReference>
<keyword evidence="17" id="KW-0094">Blood coagulation</keyword>
<dbReference type="PROSITE" id="PS01186">
    <property type="entry name" value="EGF_2"/>
    <property type="match status" value="1"/>
</dbReference>
<comment type="catalytic activity">
    <reaction evidence="1">
        <text>Selective cleavage of Arg-|-Ile bond in factor X to form factor Xa.</text>
        <dbReference type="EC" id="3.4.21.22"/>
    </reaction>
</comment>
<dbReference type="AlphaFoldDB" id="A0A8K1FYW4"/>
<dbReference type="InterPro" id="IPR000742">
    <property type="entry name" value="EGF"/>
</dbReference>
<dbReference type="PROSITE" id="PS50998">
    <property type="entry name" value="GLA_2"/>
    <property type="match status" value="1"/>
</dbReference>
<dbReference type="InterPro" id="IPR033116">
    <property type="entry name" value="TRYPSIN_SER"/>
</dbReference>
<dbReference type="SUPFAM" id="SSF57196">
    <property type="entry name" value="EGF/Laminin"/>
    <property type="match status" value="2"/>
</dbReference>
<keyword evidence="18" id="KW-0865">Zymogen</keyword>
<dbReference type="Proteomes" id="UP000796761">
    <property type="component" value="Unassembled WGS sequence"/>
</dbReference>
<dbReference type="GO" id="GO:0031638">
    <property type="term" value="P:zymogen activation"/>
    <property type="evidence" value="ECO:0007669"/>
    <property type="project" value="TreeGrafter"/>
</dbReference>
<keyword evidence="15" id="KW-0106">Calcium</keyword>
<dbReference type="InterPro" id="IPR001881">
    <property type="entry name" value="EGF-like_Ca-bd_dom"/>
</dbReference>
<evidence type="ECO:0000256" key="11">
    <source>
        <dbReference type="ARBA" id="ARBA00022696"/>
    </source>
</evidence>
<evidence type="ECO:0000256" key="12">
    <source>
        <dbReference type="ARBA" id="ARBA00022723"/>
    </source>
</evidence>
<evidence type="ECO:0000256" key="18">
    <source>
        <dbReference type="ARBA" id="ARBA00023145"/>
    </source>
</evidence>
<keyword evidence="8 22" id="KW-0245">EGF-like domain</keyword>
<dbReference type="OrthoDB" id="8909918at2759"/>
<dbReference type="SMART" id="SM00069">
    <property type="entry name" value="GLA"/>
    <property type="match status" value="1"/>
</dbReference>
<dbReference type="GO" id="GO:0005615">
    <property type="term" value="C:extracellular space"/>
    <property type="evidence" value="ECO:0007669"/>
    <property type="project" value="TreeGrafter"/>
</dbReference>
<keyword evidence="11" id="KW-0356">Hemostasis</keyword>
<feature type="domain" description="Gla" evidence="27">
    <location>
        <begin position="154"/>
        <end position="200"/>
    </location>
</feature>